<evidence type="ECO:0000256" key="1">
    <source>
        <dbReference type="ARBA" id="ARBA00004502"/>
    </source>
</evidence>
<comment type="similarity">
    <text evidence="2">Belongs to the perilipin family.</text>
</comment>
<evidence type="ECO:0000256" key="3">
    <source>
        <dbReference type="ARBA" id="ARBA00022677"/>
    </source>
</evidence>
<dbReference type="PANTHER" id="PTHR14024:SF49">
    <property type="entry name" value="LIPID STORAGE DROPLETS SURFACE-BINDING PROTEIN 1"/>
    <property type="match status" value="1"/>
</dbReference>
<gene>
    <name evidence="5" type="ORF">MNOR_LOCUS6481</name>
</gene>
<evidence type="ECO:0000256" key="2">
    <source>
        <dbReference type="ARBA" id="ARBA00006311"/>
    </source>
</evidence>
<evidence type="ECO:0000256" key="4">
    <source>
        <dbReference type="SAM" id="MobiDB-lite"/>
    </source>
</evidence>
<feature type="region of interest" description="Disordered" evidence="4">
    <location>
        <begin position="202"/>
        <end position="225"/>
    </location>
</feature>
<feature type="compositionally biased region" description="Low complexity" evidence="4">
    <location>
        <begin position="206"/>
        <end position="217"/>
    </location>
</feature>
<sequence length="225" mass="24524">MSPYNKNESDSFNSRVLSLPAVKETVTAIEDVYNKTKASSEIVSKTLEVAELSMRRASAAGLPLMKPIIDTMGGAEAIDQWMCDGLQKAEQAAPIITKPADEIVIETRRYIRNSTAGLPEAMVELTNNTMQAMTKNPIGKVTVDITTQVTNLSLDIAHAMIDTVYSNTKQNRVNNPDDVVEKATALVDKLQGMTEALIGSTPATTQQQKGNNSNKKNVSIFNKYD</sequence>
<dbReference type="Pfam" id="PF03036">
    <property type="entry name" value="Perilipin"/>
    <property type="match status" value="1"/>
</dbReference>
<dbReference type="PANTHER" id="PTHR14024">
    <property type="entry name" value="PERILIPIN"/>
    <property type="match status" value="1"/>
</dbReference>
<comment type="caution">
    <text evidence="5">The sequence shown here is derived from an EMBL/GenBank/DDBJ whole genome shotgun (WGS) entry which is preliminary data.</text>
</comment>
<proteinExistence type="inferred from homology"/>
<reference evidence="5 6" key="1">
    <citation type="submission" date="2024-05" db="EMBL/GenBank/DDBJ databases">
        <authorList>
            <person name="Wallberg A."/>
        </authorList>
    </citation>
    <scope>NUCLEOTIDE SEQUENCE [LARGE SCALE GENOMIC DNA]</scope>
</reference>
<evidence type="ECO:0000313" key="5">
    <source>
        <dbReference type="EMBL" id="CAL4067427.1"/>
    </source>
</evidence>
<dbReference type="GO" id="GO:0019915">
    <property type="term" value="P:lipid storage"/>
    <property type="evidence" value="ECO:0007669"/>
    <property type="project" value="TreeGrafter"/>
</dbReference>
<keyword evidence="3" id="KW-0551">Lipid droplet</keyword>
<comment type="subcellular location">
    <subcellularLocation>
        <location evidence="1">Lipid droplet</location>
    </subcellularLocation>
</comment>
<dbReference type="AlphaFoldDB" id="A0AAV2Q169"/>
<dbReference type="Proteomes" id="UP001497623">
    <property type="component" value="Unassembled WGS sequence"/>
</dbReference>
<organism evidence="5 6">
    <name type="scientific">Meganyctiphanes norvegica</name>
    <name type="common">Northern krill</name>
    <name type="synonym">Thysanopoda norvegica</name>
    <dbReference type="NCBI Taxonomy" id="48144"/>
    <lineage>
        <taxon>Eukaryota</taxon>
        <taxon>Metazoa</taxon>
        <taxon>Ecdysozoa</taxon>
        <taxon>Arthropoda</taxon>
        <taxon>Crustacea</taxon>
        <taxon>Multicrustacea</taxon>
        <taxon>Malacostraca</taxon>
        <taxon>Eumalacostraca</taxon>
        <taxon>Eucarida</taxon>
        <taxon>Euphausiacea</taxon>
        <taxon>Euphausiidae</taxon>
        <taxon>Meganyctiphanes</taxon>
    </lineage>
</organism>
<keyword evidence="6" id="KW-1185">Reference proteome</keyword>
<protein>
    <submittedName>
        <fullName evidence="5">Uncharacterized protein</fullName>
    </submittedName>
</protein>
<evidence type="ECO:0000313" key="6">
    <source>
        <dbReference type="Proteomes" id="UP001497623"/>
    </source>
</evidence>
<accession>A0AAV2Q169</accession>
<dbReference type="GO" id="GO:0005829">
    <property type="term" value="C:cytosol"/>
    <property type="evidence" value="ECO:0007669"/>
    <property type="project" value="TreeGrafter"/>
</dbReference>
<dbReference type="InterPro" id="IPR004279">
    <property type="entry name" value="Perilipin"/>
</dbReference>
<dbReference type="GO" id="GO:0005811">
    <property type="term" value="C:lipid droplet"/>
    <property type="evidence" value="ECO:0007669"/>
    <property type="project" value="UniProtKB-SubCell"/>
</dbReference>
<dbReference type="EMBL" id="CAXKWB010002683">
    <property type="protein sequence ID" value="CAL4067427.1"/>
    <property type="molecule type" value="Genomic_DNA"/>
</dbReference>
<dbReference type="GO" id="GO:0010890">
    <property type="term" value="P:positive regulation of triglyceride storage"/>
    <property type="evidence" value="ECO:0007669"/>
    <property type="project" value="TreeGrafter"/>
</dbReference>
<name>A0AAV2Q169_MEGNR</name>